<dbReference type="AlphaFoldDB" id="A0AAY5F6H0"/>
<reference evidence="20" key="2">
    <citation type="submission" date="2025-08" db="UniProtKB">
        <authorList>
            <consortium name="Ensembl"/>
        </authorList>
    </citation>
    <scope>IDENTIFICATION</scope>
</reference>
<evidence type="ECO:0000256" key="10">
    <source>
        <dbReference type="ARBA" id="ARBA00023157"/>
    </source>
</evidence>
<keyword evidence="9 17" id="KW-0472">Membrane</keyword>
<dbReference type="GO" id="GO:0043235">
    <property type="term" value="C:receptor complex"/>
    <property type="evidence" value="ECO:0007669"/>
    <property type="project" value="TreeGrafter"/>
</dbReference>
<reference evidence="20" key="3">
    <citation type="submission" date="2025-09" db="UniProtKB">
        <authorList>
            <consortium name="Ensembl"/>
        </authorList>
    </citation>
    <scope>IDENTIFICATION</scope>
</reference>
<feature type="region of interest" description="Disordered" evidence="16">
    <location>
        <begin position="472"/>
        <end position="491"/>
    </location>
</feature>
<dbReference type="FunFam" id="1.20.1070.10:FF:000059">
    <property type="entry name" value="G protein-coupled receptor 37"/>
    <property type="match status" value="1"/>
</dbReference>
<evidence type="ECO:0000256" key="14">
    <source>
        <dbReference type="ARBA" id="ARBA00023273"/>
    </source>
</evidence>
<dbReference type="GeneID" id="113586974"/>
<feature type="region of interest" description="Disordered" evidence="16">
    <location>
        <begin position="41"/>
        <end position="101"/>
    </location>
</feature>
<feature type="transmembrane region" description="Helical" evidence="17">
    <location>
        <begin position="418"/>
        <end position="442"/>
    </location>
</feature>
<reference evidence="20 21" key="1">
    <citation type="submission" date="2020-05" db="EMBL/GenBank/DDBJ databases">
        <title>Electrophorus electricus (electric eel) genome, fEleEle1, primary haplotype.</title>
        <authorList>
            <person name="Myers G."/>
            <person name="Meyer A."/>
            <person name="Fedrigo O."/>
            <person name="Formenti G."/>
            <person name="Rhie A."/>
            <person name="Tracey A."/>
            <person name="Sims Y."/>
            <person name="Jarvis E.D."/>
        </authorList>
    </citation>
    <scope>NUCLEOTIDE SEQUENCE [LARGE SCALE GENOMIC DNA]</scope>
</reference>
<evidence type="ECO:0000256" key="13">
    <source>
        <dbReference type="ARBA" id="ARBA00023224"/>
    </source>
</evidence>
<keyword evidence="8 15" id="KW-0297">G-protein coupled receptor</keyword>
<dbReference type="GO" id="GO:0042995">
    <property type="term" value="C:cell projection"/>
    <property type="evidence" value="ECO:0007669"/>
    <property type="project" value="UniProtKB-SubCell"/>
</dbReference>
<dbReference type="Pfam" id="PF00001">
    <property type="entry name" value="7tm_1"/>
    <property type="match status" value="1"/>
</dbReference>
<evidence type="ECO:0000256" key="3">
    <source>
        <dbReference type="ARBA" id="ARBA00022475"/>
    </source>
</evidence>
<dbReference type="PROSITE" id="PS00237">
    <property type="entry name" value="G_PROTEIN_RECEP_F1_1"/>
    <property type="match status" value="1"/>
</dbReference>
<evidence type="ECO:0000313" key="21">
    <source>
        <dbReference type="Proteomes" id="UP000314983"/>
    </source>
</evidence>
<feature type="domain" description="G-protein coupled receptors family 1 profile" evidence="19">
    <location>
        <begin position="153"/>
        <end position="439"/>
    </location>
</feature>
<feature type="transmembrane region" description="Helical" evidence="17">
    <location>
        <begin position="134"/>
        <end position="162"/>
    </location>
</feature>
<dbReference type="Proteomes" id="UP000314983">
    <property type="component" value="Chromosome 20"/>
</dbReference>
<feature type="transmembrane region" description="Helical" evidence="17">
    <location>
        <begin position="380"/>
        <end position="398"/>
    </location>
</feature>
<keyword evidence="4 15" id="KW-0812">Transmembrane</keyword>
<name>A0AAY5F6H0_ELEEL</name>
<feature type="compositionally biased region" description="Basic and acidic residues" evidence="16">
    <location>
        <begin position="81"/>
        <end position="93"/>
    </location>
</feature>
<dbReference type="PRINTS" id="PR01421">
    <property type="entry name" value="GPR37ORPHANR"/>
</dbReference>
<keyword evidence="13 15" id="KW-0807">Transducer</keyword>
<feature type="transmembrane region" description="Helical" evidence="17">
    <location>
        <begin position="214"/>
        <end position="233"/>
    </location>
</feature>
<protein>
    <recommendedName>
        <fullName evidence="19">G-protein coupled receptors family 1 profile domain-containing protein</fullName>
    </recommendedName>
</protein>
<keyword evidence="11 15" id="KW-0675">Receptor</keyword>
<feature type="transmembrane region" description="Helical" evidence="17">
    <location>
        <begin position="318"/>
        <end position="339"/>
    </location>
</feature>
<evidence type="ECO:0000256" key="9">
    <source>
        <dbReference type="ARBA" id="ARBA00023136"/>
    </source>
</evidence>
<dbReference type="InterPro" id="IPR017452">
    <property type="entry name" value="GPCR_Rhodpsn_7TM"/>
</dbReference>
<dbReference type="GO" id="GO:0043410">
    <property type="term" value="P:positive regulation of MAPK cascade"/>
    <property type="evidence" value="ECO:0007669"/>
    <property type="project" value="TreeGrafter"/>
</dbReference>
<dbReference type="CTD" id="567161"/>
<dbReference type="KEGG" id="eee:113586974"/>
<dbReference type="GeneTree" id="ENSGT01150000286942"/>
<evidence type="ECO:0000259" key="19">
    <source>
        <dbReference type="PROSITE" id="PS50262"/>
    </source>
</evidence>
<comment type="subcellular location">
    <subcellularLocation>
        <location evidence="2">Cell membrane</location>
        <topology evidence="2">Multi-pass membrane protein</topology>
    </subcellularLocation>
    <subcellularLocation>
        <location evidence="1">Cell projection</location>
    </subcellularLocation>
</comment>
<evidence type="ECO:0000256" key="1">
    <source>
        <dbReference type="ARBA" id="ARBA00004316"/>
    </source>
</evidence>
<dbReference type="GO" id="GO:0005886">
    <property type="term" value="C:plasma membrane"/>
    <property type="evidence" value="ECO:0007669"/>
    <property type="project" value="UniProtKB-SubCell"/>
</dbReference>
<evidence type="ECO:0000256" key="7">
    <source>
        <dbReference type="ARBA" id="ARBA00022989"/>
    </source>
</evidence>
<organism evidence="20 21">
    <name type="scientific">Electrophorus electricus</name>
    <name type="common">Electric eel</name>
    <name type="synonym">Gymnotus electricus</name>
    <dbReference type="NCBI Taxonomy" id="8005"/>
    <lineage>
        <taxon>Eukaryota</taxon>
        <taxon>Metazoa</taxon>
        <taxon>Chordata</taxon>
        <taxon>Craniata</taxon>
        <taxon>Vertebrata</taxon>
        <taxon>Euteleostomi</taxon>
        <taxon>Actinopterygii</taxon>
        <taxon>Neopterygii</taxon>
        <taxon>Teleostei</taxon>
        <taxon>Ostariophysi</taxon>
        <taxon>Gymnotiformes</taxon>
        <taxon>Gymnotoidei</taxon>
        <taxon>Gymnotidae</taxon>
        <taxon>Electrophorus</taxon>
    </lineage>
</organism>
<dbReference type="PRINTS" id="PR00237">
    <property type="entry name" value="GPCRRHODOPSN"/>
</dbReference>
<dbReference type="PANTHER" id="PTHR46216">
    <property type="entry name" value="PROSAPOSIN RECEPTOR GPR37 FAMILY MEMBER"/>
    <property type="match status" value="1"/>
</dbReference>
<evidence type="ECO:0000256" key="6">
    <source>
        <dbReference type="ARBA" id="ARBA00022843"/>
    </source>
</evidence>
<keyword evidence="5 18" id="KW-0732">Signal</keyword>
<dbReference type="GO" id="GO:0008528">
    <property type="term" value="F:G protein-coupled peptide receptor activity"/>
    <property type="evidence" value="ECO:0007669"/>
    <property type="project" value="TreeGrafter"/>
</dbReference>
<sequence>MILFLCFVVLLTGALESRHVTSDETFLVPSAAETQSEKLGLPAASLRQPEHLGPNGKTENEKDEDPSISRPEVQHRRVPRGAKDWKAKPREQQVAHNYKHHRPYDPDGYFTTPRIFNGSLLIHNPLYPVTDESYSAYALMLLSLVVFAVGVVGNLAVMCMVWHNYYLKTTWNCVLASLAFWDFLVLFFCLPVVIFNELTKRRLMGDLSCRIVPYVEVTALGVTTFSLCALSIDRFHALTSTSPRPHQIEPCASIVPKLSVVWVGSLLLAIPELLLWQLVTEVSPVTGLPLDSCARRPPPSLPESVYSLAVTYEEARTWWTFGCFFCLPLLFSLACQLLTRHVAEDTGQHARPASPSMSSSSSSSSSPKHSRQRQARERQLGRTVLMLAAVYGVCSLPEHAWTIGLTYTNLQVGGATVALLALIGQFLMFVRAGATPILILCVCRSLGRSFMDCCCCCYEECLPDGASPSSSSSTTATAMSSSPSSPASVNEDKLQIVSGTSPAIFFDKMKDSSSEMAIGTPC</sequence>
<evidence type="ECO:0000256" key="8">
    <source>
        <dbReference type="ARBA" id="ARBA00023040"/>
    </source>
</evidence>
<keyword evidence="3" id="KW-1003">Cell membrane</keyword>
<evidence type="ECO:0000256" key="4">
    <source>
        <dbReference type="ARBA" id="ARBA00022692"/>
    </source>
</evidence>
<keyword evidence="6" id="KW-0832">Ubl conjugation</keyword>
<evidence type="ECO:0000313" key="20">
    <source>
        <dbReference type="Ensembl" id="ENSEEEP00000064627.1"/>
    </source>
</evidence>
<feature type="region of interest" description="Disordered" evidence="16">
    <location>
        <begin position="348"/>
        <end position="375"/>
    </location>
</feature>
<dbReference type="RefSeq" id="XP_026881229.2">
    <property type="nucleotide sequence ID" value="XM_027025428.2"/>
</dbReference>
<proteinExistence type="inferred from homology"/>
<dbReference type="Gene3D" id="1.20.1070.10">
    <property type="entry name" value="Rhodopsin 7-helix transmembrane proteins"/>
    <property type="match status" value="1"/>
</dbReference>
<evidence type="ECO:0000256" key="2">
    <source>
        <dbReference type="ARBA" id="ARBA00004651"/>
    </source>
</evidence>
<dbReference type="GO" id="GO:0007193">
    <property type="term" value="P:adenylate cyclase-inhibiting G protein-coupled receptor signaling pathway"/>
    <property type="evidence" value="ECO:0007669"/>
    <property type="project" value="TreeGrafter"/>
</dbReference>
<keyword evidence="21" id="KW-1185">Reference proteome</keyword>
<keyword evidence="10" id="KW-1015">Disulfide bond</keyword>
<evidence type="ECO:0000256" key="17">
    <source>
        <dbReference type="SAM" id="Phobius"/>
    </source>
</evidence>
<feature type="transmembrane region" description="Helical" evidence="17">
    <location>
        <begin position="174"/>
        <end position="194"/>
    </location>
</feature>
<evidence type="ECO:0000256" key="16">
    <source>
        <dbReference type="SAM" id="MobiDB-lite"/>
    </source>
</evidence>
<feature type="transmembrane region" description="Helical" evidence="17">
    <location>
        <begin position="254"/>
        <end position="279"/>
    </location>
</feature>
<dbReference type="InterPro" id="IPR000276">
    <property type="entry name" value="GPCR_Rhodpsn"/>
</dbReference>
<keyword evidence="7 17" id="KW-1133">Transmembrane helix</keyword>
<feature type="compositionally biased region" description="Low complexity" evidence="16">
    <location>
        <begin position="354"/>
        <end position="367"/>
    </location>
</feature>
<evidence type="ECO:0000256" key="15">
    <source>
        <dbReference type="RuleBase" id="RU000688"/>
    </source>
</evidence>
<evidence type="ECO:0000256" key="5">
    <source>
        <dbReference type="ARBA" id="ARBA00022729"/>
    </source>
</evidence>
<evidence type="ECO:0000256" key="12">
    <source>
        <dbReference type="ARBA" id="ARBA00023180"/>
    </source>
</evidence>
<gene>
    <name evidence="20" type="primary">gpr37l1a</name>
</gene>
<dbReference type="SUPFAM" id="SSF81321">
    <property type="entry name" value="Family A G protein-coupled receptor-like"/>
    <property type="match status" value="1"/>
</dbReference>
<evidence type="ECO:0000256" key="18">
    <source>
        <dbReference type="SAM" id="SignalP"/>
    </source>
</evidence>
<dbReference type="PANTHER" id="PTHR46216:SF4">
    <property type="entry name" value="G-PROTEIN COUPLED RECEPTOR 37-LIKE 1"/>
    <property type="match status" value="1"/>
</dbReference>
<dbReference type="Ensembl" id="ENSEEET00000053810.1">
    <property type="protein sequence ID" value="ENSEEEP00000064627.1"/>
    <property type="gene ID" value="ENSEEEG00000026996.1"/>
</dbReference>
<dbReference type="PROSITE" id="PS50262">
    <property type="entry name" value="G_PROTEIN_RECEP_F1_2"/>
    <property type="match status" value="1"/>
</dbReference>
<feature type="chain" id="PRO_5044346121" description="G-protein coupled receptors family 1 profile domain-containing protein" evidence="18">
    <location>
        <begin position="18"/>
        <end position="522"/>
    </location>
</feature>
<accession>A0AAY5F6H0</accession>
<feature type="signal peptide" evidence="18">
    <location>
        <begin position="1"/>
        <end position="17"/>
    </location>
</feature>
<dbReference type="InterPro" id="IPR003909">
    <property type="entry name" value="GPR37_orph"/>
</dbReference>
<comment type="similarity">
    <text evidence="15">Belongs to the G-protein coupled receptor 1 family.</text>
</comment>
<keyword evidence="14" id="KW-0966">Cell projection</keyword>
<evidence type="ECO:0000256" key="11">
    <source>
        <dbReference type="ARBA" id="ARBA00023170"/>
    </source>
</evidence>
<feature type="compositionally biased region" description="Low complexity" evidence="16">
    <location>
        <begin position="472"/>
        <end position="488"/>
    </location>
</feature>
<keyword evidence="12" id="KW-0325">Glycoprotein</keyword>